<feature type="non-terminal residue" evidence="1">
    <location>
        <position position="112"/>
    </location>
</feature>
<dbReference type="AlphaFoldDB" id="A0A8K0CXB2"/>
<keyword evidence="2" id="KW-1185">Reference proteome</keyword>
<reference evidence="1" key="1">
    <citation type="submission" date="2019-08" db="EMBL/GenBank/DDBJ databases">
        <title>The genome of the North American firefly Photinus pyralis.</title>
        <authorList>
            <consortium name="Photinus pyralis genome working group"/>
            <person name="Fallon T.R."/>
            <person name="Sander Lower S.E."/>
            <person name="Weng J.-K."/>
        </authorList>
    </citation>
    <scope>NUCLEOTIDE SEQUENCE</scope>
    <source>
        <strain evidence="1">TRF0915ILg1</strain>
        <tissue evidence="1">Whole body</tissue>
    </source>
</reference>
<organism evidence="1 2">
    <name type="scientific">Ignelater luminosus</name>
    <name type="common">Cucubano</name>
    <name type="synonym">Pyrophorus luminosus</name>
    <dbReference type="NCBI Taxonomy" id="2038154"/>
    <lineage>
        <taxon>Eukaryota</taxon>
        <taxon>Metazoa</taxon>
        <taxon>Ecdysozoa</taxon>
        <taxon>Arthropoda</taxon>
        <taxon>Hexapoda</taxon>
        <taxon>Insecta</taxon>
        <taxon>Pterygota</taxon>
        <taxon>Neoptera</taxon>
        <taxon>Endopterygota</taxon>
        <taxon>Coleoptera</taxon>
        <taxon>Polyphaga</taxon>
        <taxon>Elateriformia</taxon>
        <taxon>Elateroidea</taxon>
        <taxon>Elateridae</taxon>
        <taxon>Agrypninae</taxon>
        <taxon>Pyrophorini</taxon>
        <taxon>Ignelater</taxon>
    </lineage>
</organism>
<evidence type="ECO:0000313" key="2">
    <source>
        <dbReference type="Proteomes" id="UP000801492"/>
    </source>
</evidence>
<dbReference type="Proteomes" id="UP000801492">
    <property type="component" value="Unassembled WGS sequence"/>
</dbReference>
<gene>
    <name evidence="1" type="ORF">ILUMI_15073</name>
</gene>
<protein>
    <submittedName>
        <fullName evidence="1">Uncharacterized protein</fullName>
    </submittedName>
</protein>
<name>A0A8K0CXB2_IGNLU</name>
<comment type="caution">
    <text evidence="1">The sequence shown here is derived from an EMBL/GenBank/DDBJ whole genome shotgun (WGS) entry which is preliminary data.</text>
</comment>
<proteinExistence type="predicted"/>
<accession>A0A8K0CXB2</accession>
<dbReference type="EMBL" id="VTPC01038897">
    <property type="protein sequence ID" value="KAF2891100.1"/>
    <property type="molecule type" value="Genomic_DNA"/>
</dbReference>
<evidence type="ECO:0000313" key="1">
    <source>
        <dbReference type="EMBL" id="KAF2891100.1"/>
    </source>
</evidence>
<sequence length="112" mass="13494">KLDKENRKYIPVEMNEQKIGPAYKIERHRQSALVFHLKQNNIRKRVYKNMFLETLRIGEWSDYSIIDTYLSIRPGKRADDSTVTDLRCLAYHSDGFVEYTVHYEDDWKRLPQ</sequence>